<feature type="active site" description="Nucleophile" evidence="4 5">
    <location>
        <position position="53"/>
    </location>
</feature>
<dbReference type="InterPro" id="IPR020103">
    <property type="entry name" value="PsdUridine_synth_cat_dom_sf"/>
</dbReference>
<dbReference type="CDD" id="cd02570">
    <property type="entry name" value="PseudoU_synth_EcTruA"/>
    <property type="match status" value="1"/>
</dbReference>
<keyword evidence="10" id="KW-1185">Reference proteome</keyword>
<reference evidence="9 10" key="1">
    <citation type="submission" date="2014-03" db="EMBL/GenBank/DDBJ databases">
        <title>Genome sequence of Clostridium litorale W6, DSM 5388.</title>
        <authorList>
            <person name="Poehlein A."/>
            <person name="Jagirdar A."/>
            <person name="Khonsari B."/>
            <person name="Chibani C.M."/>
            <person name="Gutierrez Gutierrez D.A."/>
            <person name="Davydova E."/>
            <person name="Alghaithi H.S."/>
            <person name="Nair K.P."/>
            <person name="Dhamotharan K."/>
            <person name="Chandran L."/>
            <person name="G W."/>
            <person name="Daniel R."/>
        </authorList>
    </citation>
    <scope>NUCLEOTIDE SEQUENCE [LARGE SCALE GENOMIC DNA]</scope>
    <source>
        <strain evidence="9 10">W6</strain>
    </source>
</reference>
<protein>
    <recommendedName>
        <fullName evidence="4">tRNA pseudouridine synthase A</fullName>
        <ecNumber evidence="4">5.4.99.12</ecNumber>
    </recommendedName>
    <alternativeName>
        <fullName evidence="4">tRNA pseudouridine(38-40) synthase</fullName>
    </alternativeName>
    <alternativeName>
        <fullName evidence="4">tRNA pseudouridylate synthase I</fullName>
    </alternativeName>
    <alternativeName>
        <fullName evidence="4">tRNA-uridine isomerase I</fullName>
    </alternativeName>
</protein>
<feature type="binding site" evidence="4 6">
    <location>
        <position position="111"/>
    </location>
    <ligand>
        <name>substrate</name>
    </ligand>
</feature>
<organism evidence="9 10">
    <name type="scientific">Peptoclostridium litorale DSM 5388</name>
    <dbReference type="NCBI Taxonomy" id="1121324"/>
    <lineage>
        <taxon>Bacteria</taxon>
        <taxon>Bacillati</taxon>
        <taxon>Bacillota</taxon>
        <taxon>Clostridia</taxon>
        <taxon>Peptostreptococcales</taxon>
        <taxon>Peptoclostridiaceae</taxon>
        <taxon>Peptoclostridium</taxon>
    </lineage>
</organism>
<evidence type="ECO:0000313" key="9">
    <source>
        <dbReference type="EMBL" id="KDR95727.1"/>
    </source>
</evidence>
<evidence type="ECO:0000256" key="2">
    <source>
        <dbReference type="ARBA" id="ARBA00022694"/>
    </source>
</evidence>
<dbReference type="Pfam" id="PF01416">
    <property type="entry name" value="PseudoU_synth_1"/>
    <property type="match status" value="2"/>
</dbReference>
<dbReference type="Gene3D" id="3.30.70.580">
    <property type="entry name" value="Pseudouridine synthase I, catalytic domain, N-terminal subdomain"/>
    <property type="match status" value="1"/>
</dbReference>
<evidence type="ECO:0000256" key="1">
    <source>
        <dbReference type="ARBA" id="ARBA00009375"/>
    </source>
</evidence>
<dbReference type="SUPFAM" id="SSF55120">
    <property type="entry name" value="Pseudouridine synthase"/>
    <property type="match status" value="1"/>
</dbReference>
<feature type="domain" description="Pseudouridine synthase I TruA alpha/beta" evidence="8">
    <location>
        <begin position="144"/>
        <end position="246"/>
    </location>
</feature>
<feature type="domain" description="Pseudouridine synthase I TruA alpha/beta" evidence="8">
    <location>
        <begin position="9"/>
        <end position="102"/>
    </location>
</feature>
<dbReference type="HAMAP" id="MF_00171">
    <property type="entry name" value="TruA"/>
    <property type="match status" value="1"/>
</dbReference>
<dbReference type="NCBIfam" id="TIGR00071">
    <property type="entry name" value="hisT_truA"/>
    <property type="match status" value="1"/>
</dbReference>
<comment type="caution">
    <text evidence="9">The sequence shown here is derived from an EMBL/GenBank/DDBJ whole genome shotgun (WGS) entry which is preliminary data.</text>
</comment>
<comment type="caution">
    <text evidence="4">Lacks conserved residue(s) required for the propagation of feature annotation.</text>
</comment>
<dbReference type="AlphaFoldDB" id="A0A069RNG3"/>
<proteinExistence type="inferred from homology"/>
<evidence type="ECO:0000256" key="6">
    <source>
        <dbReference type="PIRSR" id="PIRSR001430-2"/>
    </source>
</evidence>
<comment type="subunit">
    <text evidence="4">Homodimer.</text>
</comment>
<dbReference type="OrthoDB" id="9811823at2"/>
<comment type="function">
    <text evidence="4">Formation of pseudouridine at positions 38, 39 and 40 in the anticodon stem and loop of transfer RNAs.</text>
</comment>
<dbReference type="Gene3D" id="3.30.70.660">
    <property type="entry name" value="Pseudouridine synthase I, catalytic domain, C-terminal subdomain"/>
    <property type="match status" value="1"/>
</dbReference>
<accession>A0A069RNG3</accession>
<sequence>MRNIKMSLQFDGTRYSGWQRLKDNDNTIQGKLEDLLSKMTGENINVIGCSRTDKGVHAKSLICNFFTKSDMETGKMMSYINHYLPEDIALTYIDEASERFHSRHNAKSKIYRYTIDNGAHQDVFSRKFTSYVNGNIDTALMQRAADYLLGTHDFDAFTTMKSKKKSCKRTMMNISVSKKGSLIYVTYEGDGFLHNMLRIITGTLLRVGKREISPEDVAKILQGKDRSVAGPMAESSGLCLMQVEYN</sequence>
<keyword evidence="3 4" id="KW-0413">Isomerase</keyword>
<dbReference type="GO" id="GO:0003723">
    <property type="term" value="F:RNA binding"/>
    <property type="evidence" value="ECO:0007669"/>
    <property type="project" value="InterPro"/>
</dbReference>
<dbReference type="InterPro" id="IPR020095">
    <property type="entry name" value="PsdUridine_synth_TruA_C"/>
</dbReference>
<dbReference type="InterPro" id="IPR020094">
    <property type="entry name" value="TruA/RsuA/RluB/E/F_N"/>
</dbReference>
<evidence type="ECO:0000259" key="8">
    <source>
        <dbReference type="Pfam" id="PF01416"/>
    </source>
</evidence>
<comment type="similarity">
    <text evidence="1 4 7">Belongs to the tRNA pseudouridine synthase TruA family.</text>
</comment>
<keyword evidence="2 4" id="KW-0819">tRNA processing</keyword>
<dbReference type="InterPro" id="IPR020097">
    <property type="entry name" value="PsdUridine_synth_TruA_a/b_dom"/>
</dbReference>
<evidence type="ECO:0000313" key="10">
    <source>
        <dbReference type="Proteomes" id="UP000027946"/>
    </source>
</evidence>
<evidence type="ECO:0000256" key="5">
    <source>
        <dbReference type="PIRSR" id="PIRSR001430-1"/>
    </source>
</evidence>
<dbReference type="PANTHER" id="PTHR11142:SF22">
    <property type="entry name" value="TRNA PSEUDOURIDINE SYNTHASE A 2"/>
    <property type="match status" value="1"/>
</dbReference>
<dbReference type="EMBL" id="JJMM01000010">
    <property type="protein sequence ID" value="KDR95727.1"/>
    <property type="molecule type" value="Genomic_DNA"/>
</dbReference>
<dbReference type="STRING" id="1121324.CLIT_10c04540"/>
<dbReference type="FunFam" id="3.30.70.580:FF:000001">
    <property type="entry name" value="tRNA pseudouridine synthase A"/>
    <property type="match status" value="1"/>
</dbReference>
<dbReference type="PIRSF" id="PIRSF001430">
    <property type="entry name" value="tRNA_psdUrid_synth"/>
    <property type="match status" value="1"/>
</dbReference>
<evidence type="ECO:0000256" key="3">
    <source>
        <dbReference type="ARBA" id="ARBA00023235"/>
    </source>
</evidence>
<gene>
    <name evidence="9" type="primary">truA1</name>
    <name evidence="4" type="synonym">truA</name>
    <name evidence="9" type="ORF">CLIT_10c04540</name>
</gene>
<evidence type="ECO:0000256" key="7">
    <source>
        <dbReference type="RuleBase" id="RU003792"/>
    </source>
</evidence>
<dbReference type="EC" id="5.4.99.12" evidence="4"/>
<name>A0A069RNG3_PEPLI</name>
<dbReference type="eggNOG" id="COG0101">
    <property type="taxonomic scope" value="Bacteria"/>
</dbReference>
<dbReference type="InterPro" id="IPR001406">
    <property type="entry name" value="PsdUridine_synth_TruA"/>
</dbReference>
<dbReference type="RefSeq" id="WP_038264217.1">
    <property type="nucleotide sequence ID" value="NZ_JJMM01000010.1"/>
</dbReference>
<dbReference type="PANTHER" id="PTHR11142">
    <property type="entry name" value="PSEUDOURIDYLATE SYNTHASE"/>
    <property type="match status" value="1"/>
</dbReference>
<evidence type="ECO:0000256" key="4">
    <source>
        <dbReference type="HAMAP-Rule" id="MF_00171"/>
    </source>
</evidence>
<dbReference type="Proteomes" id="UP000027946">
    <property type="component" value="Unassembled WGS sequence"/>
</dbReference>
<dbReference type="GO" id="GO:0031119">
    <property type="term" value="P:tRNA pseudouridine synthesis"/>
    <property type="evidence" value="ECO:0007669"/>
    <property type="project" value="UniProtKB-UniRule"/>
</dbReference>
<comment type="catalytic activity">
    <reaction evidence="4 7">
        <text>uridine(38/39/40) in tRNA = pseudouridine(38/39/40) in tRNA</text>
        <dbReference type="Rhea" id="RHEA:22376"/>
        <dbReference type="Rhea" id="RHEA-COMP:10085"/>
        <dbReference type="Rhea" id="RHEA-COMP:10087"/>
        <dbReference type="ChEBI" id="CHEBI:65314"/>
        <dbReference type="ChEBI" id="CHEBI:65315"/>
        <dbReference type="EC" id="5.4.99.12"/>
    </reaction>
</comment>
<dbReference type="GO" id="GO:0160147">
    <property type="term" value="F:tRNA pseudouridine(38-40) synthase activity"/>
    <property type="evidence" value="ECO:0007669"/>
    <property type="project" value="UniProtKB-EC"/>
</dbReference>